<dbReference type="GO" id="GO:0005829">
    <property type="term" value="C:cytosol"/>
    <property type="evidence" value="ECO:0007669"/>
    <property type="project" value="GOC"/>
</dbReference>
<protein>
    <recommendedName>
        <fullName evidence="5">HEAT repeat-containing protein 5B</fullName>
    </recommendedName>
</protein>
<dbReference type="Proteomes" id="UP000594262">
    <property type="component" value="Unplaced"/>
</dbReference>
<accession>A0A7M6DQ93</accession>
<dbReference type="SUPFAM" id="SSF48371">
    <property type="entry name" value="ARM repeat"/>
    <property type="match status" value="3"/>
</dbReference>
<organism evidence="3 4">
    <name type="scientific">Clytia hemisphaerica</name>
    <dbReference type="NCBI Taxonomy" id="252671"/>
    <lineage>
        <taxon>Eukaryota</taxon>
        <taxon>Metazoa</taxon>
        <taxon>Cnidaria</taxon>
        <taxon>Hydrozoa</taxon>
        <taxon>Hydroidolina</taxon>
        <taxon>Leptothecata</taxon>
        <taxon>Obeliida</taxon>
        <taxon>Clytiidae</taxon>
        <taxon>Clytia</taxon>
    </lineage>
</organism>
<feature type="region of interest" description="Disordered" evidence="2">
    <location>
        <begin position="1405"/>
        <end position="1427"/>
    </location>
</feature>
<dbReference type="InterPro" id="IPR011989">
    <property type="entry name" value="ARM-like"/>
</dbReference>
<dbReference type="GO" id="GO:0016020">
    <property type="term" value="C:membrane"/>
    <property type="evidence" value="ECO:0007669"/>
    <property type="project" value="TreeGrafter"/>
</dbReference>
<evidence type="ECO:0008006" key="5">
    <source>
        <dbReference type="Google" id="ProtNLM"/>
    </source>
</evidence>
<dbReference type="InterPro" id="IPR046837">
    <property type="entry name" value="Laa1/Sip1/HEATR5-like_HEAT"/>
</dbReference>
<dbReference type="InterPro" id="IPR040108">
    <property type="entry name" value="Laa1/Sip1/HEATR5"/>
</dbReference>
<dbReference type="EnsemblMetazoa" id="CLYHEMT021955.1">
    <property type="protein sequence ID" value="CLYHEMP021955.1"/>
    <property type="gene ID" value="CLYHEMG021955"/>
</dbReference>
<dbReference type="PANTHER" id="PTHR21663">
    <property type="entry name" value="HYPOTHETICAL HEAT DOMAIN-CONTAINING"/>
    <property type="match status" value="1"/>
</dbReference>
<dbReference type="GO" id="GO:0006897">
    <property type="term" value="P:endocytosis"/>
    <property type="evidence" value="ECO:0007669"/>
    <property type="project" value="TreeGrafter"/>
</dbReference>
<dbReference type="GO" id="GO:0008104">
    <property type="term" value="P:intracellular protein localization"/>
    <property type="evidence" value="ECO:0007669"/>
    <property type="project" value="TreeGrafter"/>
</dbReference>
<dbReference type="FunFam" id="1.25.10.10:FF:000138">
    <property type="entry name" value="Putative HEAT repeat-containing protein 5B"/>
    <property type="match status" value="1"/>
</dbReference>
<dbReference type="OrthoDB" id="192608at2759"/>
<dbReference type="GO" id="GO:0005794">
    <property type="term" value="C:Golgi apparatus"/>
    <property type="evidence" value="ECO:0007669"/>
    <property type="project" value="TreeGrafter"/>
</dbReference>
<feature type="region of interest" description="Disordered" evidence="2">
    <location>
        <begin position="1168"/>
        <end position="1187"/>
    </location>
</feature>
<dbReference type="Pfam" id="PF20210">
    <property type="entry name" value="Laa1_Sip1_HTR5"/>
    <property type="match status" value="1"/>
</dbReference>
<reference evidence="3" key="1">
    <citation type="submission" date="2021-01" db="UniProtKB">
        <authorList>
            <consortium name="EnsemblMetazoa"/>
        </authorList>
    </citation>
    <scope>IDENTIFICATION</scope>
</reference>
<dbReference type="Pfam" id="PF25468">
    <property type="entry name" value="HEAT_HEATR5A"/>
    <property type="match status" value="1"/>
</dbReference>
<dbReference type="GeneID" id="136815298"/>
<dbReference type="GO" id="GO:0042147">
    <property type="term" value="P:retrograde transport, endosome to Golgi"/>
    <property type="evidence" value="ECO:0007669"/>
    <property type="project" value="TreeGrafter"/>
</dbReference>
<proteinExistence type="inferred from homology"/>
<name>A0A7M6DQ93_9CNID</name>
<dbReference type="PANTHER" id="PTHR21663:SF0">
    <property type="entry name" value="HEAT REPEAT-CONTAINING PROTEIN 5B"/>
    <property type="match status" value="1"/>
</dbReference>
<evidence type="ECO:0000313" key="4">
    <source>
        <dbReference type="Proteomes" id="UP000594262"/>
    </source>
</evidence>
<dbReference type="RefSeq" id="XP_066927840.1">
    <property type="nucleotide sequence ID" value="XM_067071739.1"/>
</dbReference>
<evidence type="ECO:0000313" key="3">
    <source>
        <dbReference type="EnsemblMetazoa" id="CLYHEMP021955.1"/>
    </source>
</evidence>
<evidence type="ECO:0000256" key="1">
    <source>
        <dbReference type="ARBA" id="ARBA00008304"/>
    </source>
</evidence>
<comment type="similarity">
    <text evidence="1">Belongs to the HEATR5 family.</text>
</comment>
<keyword evidence="4" id="KW-1185">Reference proteome</keyword>
<sequence>MSANLETWLAEENSIVQKADNEKQVYLYDWLDRLIEYLKGGTASNAEIKAIQPKIVNSLHKLLEINCSPATRQQLGKCYATLFNVGTTMGLFETVNKFFDIIKTRDDSPSHMAIKLSAICCVGDVYQSLGRMVGTLFDVGLQSLIKLLYKTEVQTKCEILLCMQKMLLGLQNAASYGYKDMYKACKVCLVDKTMSVRWAAAKCALELSKHAHFMCTTDLESMVSICLKALDNSNYDVRVQVSQLLGVLMAGSQTPNTEKGSKVKKISIEDMFSLMAAGFLKGGLGFLKSGEMNESREIRVGVTQAYVVFFREMGVKWVTKYLSGVIIHILELAASQKSNSTHIDAVYARKCVSFILNSVLSAMLPERSQIQAVKELCRIIVKQMNLIHETITSASKSSDIAMNVEVTGTQHVLVCALRELGNLVMGLTSSLKSCFDETITEAVFSTLIHPSPAVKLSAAWCIRACAIALPSNITNLIDGCLKKINSLKSSPEAVTGYGYTLAAIIGGLHRCPLGIPSGKARSLFLMTTNMLDDGGKGNRLSMAKIKTGWVLLGAICTMGPSFVKSCLAKMIQLWTSVFPDGPDIDAEKGRGSLKTWQRTLENRAGALCSLNSFVINCRSLLVPDVLRKIMIPIEAALSSLSMFPLLLKVHGGQLQVSIASFKCRLYSLLVNLQPTFFEGSFTPLIRDLVGEFTMADRKGAVTTSLLQKLCHKDDSILLGSWMQDTDHKDVEEQLQVNSASGSGAFEHDSSCIYGKYEDHNVPGPLPLGVAVIDAAISLFGHIFPCVSNKHRGQLMSHFNECIVKNKGVRQQAIQTNIFTAFLAALKNLAENKSLFGENTVRMHASSLVQEALANTDNILRCAAGEALGRMAQVMNDTNFVAQMAQTSFEKCQKTPDAVIRTGHALALGCLHRYVGGMGSGHHLTNSVSILMALAKDPSSSLVQIWSLHGLTQIADSGGPMFRTYVDQTLYTVTNLLLQTPPSLTEVHQCLGKCVGALITAIGPEFQDTSKTVVRFRLFCLASCSIMQKHPDSLVRSEAIRCLQQLHMFAPNVVNLNILIPHLCHQLLSPHLILRKSSVECLRQLAHREAKDICDLGRKIINDNEEVVKKMYASNRGLEGLLFSLLDAETDPNMLKHIRETITSMLQALADGDLKHWLGLCKQVLLASNVDDDPPEPQSGGGGDDDEEGAVVLSKKADDKLVITPKWPTRVFAMECIRMILQVCKSHQEHVDLALARKMKEENSSAEYLVTQLTELVRIAFIAGTSSNDLLKLEGMKTLQDVVMLFAKSPDPDISGHLILEQFQAQVGTALRPAFADNIPPDVTAMACEVCSSWIGCGISRDINDVKRIQQLLVHSLEKIGTSQEDEQHAVKREYSESSYTLETLAVLKAWAQIYIAAVKHGKEEQNRKTPLKADEDDDEGDALSLSGGSGGGNLMEVIIKDINQLVKYWLGVARDYAVLTLPKQYSSQIPNNTGNFFSTETSSMVRPHYKQSWPPMVHAISLWLSSVAFIDEEKTKIGAVDECRMKVSMDSNMEKEFNEINNDRFDLISGICVEAMCSPLSSYPDGTMEACICSMVALLHSPYGRSRVASNKQLAIELLIVSHRLLLTSESTIVQKNILEIIEKCAIAFHEKIQKSEDGGQDTIESEIVAKKSVVFSLLEVCTFLVSKYAKDLVISSGLSTGNVSRKPAFTCDSMKLMATILSILAYIPNLCTPSASLVCLPTVMFLSTTVLKYIATNVNDDFIEIDQLKETFGQICKSFKIIITSKHTKDETSSKGWCSLIQSAMLAILQVPTICPDYSSVSGPHSPVLVLWENILMLLSIFIFQSPVECISKTNLLTDAIQRFVGVIKNGHHKLRLSSFKCLESLMKSEERSISRPFIVSCVPEIVALLEDAQVNKVNTEIELLNYKESITVLELTLSLMTEGLDSMMAVYITTLVNLLYDSNTLGKANSFSRALHEHCIQRLTATGPLYPDAFKACMTRSPELKVKLTEGIKASSAIRKAPAKSVAAAQPQIKLKMNFGNFK</sequence>
<evidence type="ECO:0000256" key="2">
    <source>
        <dbReference type="SAM" id="MobiDB-lite"/>
    </source>
</evidence>
<dbReference type="Gene3D" id="1.25.10.10">
    <property type="entry name" value="Leucine-rich Repeat Variant"/>
    <property type="match status" value="4"/>
</dbReference>
<dbReference type="GO" id="GO:0030139">
    <property type="term" value="C:endocytic vesicle"/>
    <property type="evidence" value="ECO:0007669"/>
    <property type="project" value="TreeGrafter"/>
</dbReference>
<dbReference type="InterPro" id="IPR016024">
    <property type="entry name" value="ARM-type_fold"/>
</dbReference>